<dbReference type="GO" id="GO:0005540">
    <property type="term" value="F:hyaluronic acid binding"/>
    <property type="evidence" value="ECO:0007669"/>
    <property type="project" value="InterPro"/>
</dbReference>
<feature type="region of interest" description="Disordered" evidence="5">
    <location>
        <begin position="993"/>
        <end position="1039"/>
    </location>
</feature>
<reference evidence="7" key="2">
    <citation type="submission" date="2025-09" db="UniProtKB">
        <authorList>
            <consortium name="Ensembl"/>
        </authorList>
    </citation>
    <scope>IDENTIFICATION</scope>
</reference>
<dbReference type="PANTHER" id="PTHR18956">
    <property type="entry name" value="HYALURONAN MEDIATED MOTILITY RECEPTOR"/>
    <property type="match status" value="1"/>
</dbReference>
<evidence type="ECO:0000256" key="5">
    <source>
        <dbReference type="SAM" id="MobiDB-lite"/>
    </source>
</evidence>
<keyword evidence="2" id="KW-0963">Cytoplasm</keyword>
<protein>
    <submittedName>
        <fullName evidence="7">Hyaluronan-mediated motility receptor (RHAMM)</fullName>
    </submittedName>
</protein>
<dbReference type="Pfam" id="PF15908">
    <property type="entry name" value="HMMR_C"/>
    <property type="match status" value="1"/>
</dbReference>
<dbReference type="OMA" id="NEHIGCA"/>
<dbReference type="OrthoDB" id="419631at2759"/>
<dbReference type="GeneTree" id="ENSGT00390000007135"/>
<sequence length="1039" mass="119300">MSFSRAPLKRFNENIGCAPAPGTYNPKDEGHKGPASFQKSQRFTTVKPVWTTPIPPPCPDVPMTPVRRTMSVDGLVGSSVKKEKPGISLELKRHKLLEKEIRSLVTQRGEQDKRLLALEEELKRLEAKLLSAVRERTGLTASGTTLERQLAELKKANEFLKNKVSADTTKKRINSLTMELIDARNNLDLKTKEISMLQVNTASQVKVLEKDLQAAKATVKTLRERNQDLEDLQQETKAQNEELSSETEKLHAVIQELKEEIKVLQTYLDTANDQVQDLRLKIREKTALEHTASESQRNSAGQLEQDLKISQEALRQREEESKNYQEELLASLQSLQDAEQRLESRGAELSASRAELRDIERQMERANEEAGECRGLVRQQEAELARLREVLRSTEKELDERMVHLAGRCLSYEEERGKMQEEGMRKVEQLKAELSTLQEVRREEERKGMALQQVHTTLSEELEKEKSLVDSLSLLLEHEREEAEVQRAQMKEEMEVVLGELALIEGQESRMQEEMDQSLQRLQQENHHLVQQLSQASASLDRKSTEAALLEETHLTAMARLREEQTDYLSNLGGIATELESTKQALSGVEDRVRQLEAEEERVAQHLKEELKRVIQQKEEEMETVMRTVEEQRERLLAAQQAEGTAREERVQMLCEVKTQLAQKDEKMKEMEGSHVLLLAQLQEEVSVQKREKEQALVQLEEQEGLKSSQLQREKEEAHALQAKTWQERDEAVEELQQTREENAAMQTALRELQELTEAEKNKGLQSRSEQLGLHIRLEKLEEERSRLLSRVEDLARDGSALREKLTSAGQDGEQLQARLESCRRESVSLQRAVESGEEEKAALRRELEVEQRDGRALQEQVELLAQEKVALQWETAAQNQELQRQLAEAREKSSLSSEAERWKKQYEDLYSNVKPFREQLNSFAAQRDLLLNENGANQDELNRLADAYAQLLGHQNQKQKIKHVIKLKEENITLKQEASKLRSIVSRQKSDLDHLRLKQPGAKQRRFDPSKAFQHDGSKENLQPDAPAHGLREGNFHL</sequence>
<feature type="coiled-coil region" evidence="4">
    <location>
        <begin position="729"/>
        <end position="913"/>
    </location>
</feature>
<evidence type="ECO:0000259" key="6">
    <source>
        <dbReference type="Pfam" id="PF15908"/>
    </source>
</evidence>
<organism evidence="7 8">
    <name type="scientific">Gadus morhua</name>
    <name type="common">Atlantic cod</name>
    <dbReference type="NCBI Taxonomy" id="8049"/>
    <lineage>
        <taxon>Eukaryota</taxon>
        <taxon>Metazoa</taxon>
        <taxon>Chordata</taxon>
        <taxon>Craniata</taxon>
        <taxon>Vertebrata</taxon>
        <taxon>Euteleostomi</taxon>
        <taxon>Actinopterygii</taxon>
        <taxon>Neopterygii</taxon>
        <taxon>Teleostei</taxon>
        <taxon>Neoteleostei</taxon>
        <taxon>Acanthomorphata</taxon>
        <taxon>Zeiogadaria</taxon>
        <taxon>Gadariae</taxon>
        <taxon>Gadiformes</taxon>
        <taxon>Gadoidei</taxon>
        <taxon>Gadidae</taxon>
        <taxon>Gadus</taxon>
    </lineage>
</organism>
<accession>A0A8C4ZIX8</accession>
<dbReference type="Proteomes" id="UP000694546">
    <property type="component" value="Chromosome 10"/>
</dbReference>
<feature type="compositionally biased region" description="Basic and acidic residues" evidence="5">
    <location>
        <begin position="1006"/>
        <end position="1020"/>
    </location>
</feature>
<evidence type="ECO:0000256" key="1">
    <source>
        <dbReference type="ARBA" id="ARBA00004186"/>
    </source>
</evidence>
<keyword evidence="8" id="KW-1185">Reference proteome</keyword>
<feature type="domain" description="Hyaluronan-mediated motility receptor C-terminal" evidence="6">
    <location>
        <begin position="880"/>
        <end position="1028"/>
    </location>
</feature>
<dbReference type="Ensembl" id="ENSGMOT00000015326.2">
    <property type="protein sequence ID" value="ENSGMOP00000014940.2"/>
    <property type="gene ID" value="ENSGMOG00000013951.2"/>
</dbReference>
<dbReference type="InterPro" id="IPR031794">
    <property type="entry name" value="HMMR_C"/>
</dbReference>
<evidence type="ECO:0000256" key="4">
    <source>
        <dbReference type="SAM" id="Coils"/>
    </source>
</evidence>
<dbReference type="PANTHER" id="PTHR18956:SF6">
    <property type="entry name" value="HYALURONAN MEDIATED MOTILITY RECEPTOR"/>
    <property type="match status" value="1"/>
</dbReference>
<evidence type="ECO:0000256" key="3">
    <source>
        <dbReference type="ARBA" id="ARBA00023212"/>
    </source>
</evidence>
<feature type="coiled-coil region" evidence="4">
    <location>
        <begin position="579"/>
        <end position="642"/>
    </location>
</feature>
<dbReference type="GO" id="GO:0061026">
    <property type="term" value="P:cardiac muscle tissue regeneration"/>
    <property type="evidence" value="ECO:0007669"/>
    <property type="project" value="Ensembl"/>
</dbReference>
<dbReference type="GO" id="GO:0005819">
    <property type="term" value="C:spindle"/>
    <property type="evidence" value="ECO:0007669"/>
    <property type="project" value="UniProtKB-SubCell"/>
</dbReference>
<dbReference type="Pfam" id="PF15905">
    <property type="entry name" value="HMMR_N"/>
    <property type="match status" value="1"/>
</dbReference>
<feature type="coiled-coil region" evidence="4">
    <location>
        <begin position="108"/>
        <end position="447"/>
    </location>
</feature>
<name>A0A8C4ZIX8_GADMO</name>
<proteinExistence type="predicted"/>
<keyword evidence="3" id="KW-0206">Cytoskeleton</keyword>
<feature type="region of interest" description="Disordered" evidence="5">
    <location>
        <begin position="1"/>
        <end position="41"/>
    </location>
</feature>
<keyword evidence="4" id="KW-0175">Coiled coil</keyword>
<evidence type="ECO:0000313" key="8">
    <source>
        <dbReference type="Proteomes" id="UP000694546"/>
    </source>
</evidence>
<dbReference type="InterPro" id="IPR026203">
    <property type="entry name" value="IHABP"/>
</dbReference>
<evidence type="ECO:0000313" key="7">
    <source>
        <dbReference type="Ensembl" id="ENSGMOP00000014940.2"/>
    </source>
</evidence>
<comment type="subcellular location">
    <subcellularLocation>
        <location evidence="1">Cytoplasm</location>
        <location evidence="1">Cytoskeleton</location>
        <location evidence="1">Spindle</location>
    </subcellularLocation>
</comment>
<feature type="coiled-coil region" evidence="4">
    <location>
        <begin position="473"/>
        <end position="539"/>
    </location>
</feature>
<dbReference type="AlphaFoldDB" id="A0A8C4ZIX8"/>
<dbReference type="GO" id="GO:0016020">
    <property type="term" value="C:membrane"/>
    <property type="evidence" value="ECO:0007669"/>
    <property type="project" value="TreeGrafter"/>
</dbReference>
<reference evidence="7" key="1">
    <citation type="submission" date="2025-08" db="UniProtKB">
        <authorList>
            <consortium name="Ensembl"/>
        </authorList>
    </citation>
    <scope>IDENTIFICATION</scope>
</reference>
<evidence type="ECO:0000256" key="2">
    <source>
        <dbReference type="ARBA" id="ARBA00022490"/>
    </source>
</evidence>
<gene>
    <name evidence="7" type="primary">hmmr</name>
</gene>